<dbReference type="EMBL" id="GANO01004272">
    <property type="protein sequence ID" value="JAB55599.1"/>
    <property type="molecule type" value="mRNA"/>
</dbReference>
<reference evidence="12" key="1">
    <citation type="journal article" date="2014" name="Insect Biochem. Mol. Biol.">
        <title>An insight into the sialome of the frog biting fly, Corethrella appendiculata.</title>
        <authorList>
            <person name="Ribeiro J.M.C."/>
            <person name="Chagas A.C."/>
            <person name="Pham V.M."/>
            <person name="Lounibos L.P."/>
            <person name="Calvo E."/>
        </authorList>
    </citation>
    <scope>NUCLEOTIDE SEQUENCE</scope>
    <source>
        <tissue evidence="12">Salivary glands</tissue>
    </source>
</reference>
<keyword evidence="6" id="KW-0679">Respiratory chain</keyword>
<dbReference type="InterPro" id="IPR026627">
    <property type="entry name" value="NDUFB2_animal"/>
</dbReference>
<dbReference type="Pfam" id="PF14813">
    <property type="entry name" value="NADH_B2"/>
    <property type="match status" value="1"/>
</dbReference>
<evidence type="ECO:0000256" key="5">
    <source>
        <dbReference type="ARBA" id="ARBA00022448"/>
    </source>
</evidence>
<dbReference type="GO" id="GO:0005743">
    <property type="term" value="C:mitochondrial inner membrane"/>
    <property type="evidence" value="ECO:0007669"/>
    <property type="project" value="UniProtKB-SubCell"/>
</dbReference>
<comment type="similarity">
    <text evidence="3">Belongs to the complex I NDUFB2 subunit family.</text>
</comment>
<evidence type="ECO:0000256" key="10">
    <source>
        <dbReference type="ARBA" id="ARBA00023128"/>
    </source>
</evidence>
<evidence type="ECO:0000256" key="4">
    <source>
        <dbReference type="ARBA" id="ARBA00011533"/>
    </source>
</evidence>
<sequence>MLISRGLLLSKTIKTILNNKKIVNNNLIRSSSAWSYRAGPPPHSKAVVYGSHLVGGFMWWWVLWHLWHDYEHITGEFEYPDPAEWTNAELGIPPDSYEE</sequence>
<comment type="subunit">
    <text evidence="4">Complex I is composed of 45 different subunits.</text>
</comment>
<evidence type="ECO:0000313" key="12">
    <source>
        <dbReference type="EMBL" id="JAB55599.1"/>
    </source>
</evidence>
<dbReference type="GO" id="GO:0045271">
    <property type="term" value="C:respiratory chain complex I"/>
    <property type="evidence" value="ECO:0007669"/>
    <property type="project" value="InterPro"/>
</dbReference>
<name>U5EN41_9DIPT</name>
<keyword evidence="5" id="KW-0813">Transport</keyword>
<keyword evidence="11" id="KW-0472">Membrane</keyword>
<protein>
    <submittedName>
        <fullName evidence="12">Uncharacterized protein</fullName>
    </submittedName>
</protein>
<evidence type="ECO:0000256" key="11">
    <source>
        <dbReference type="ARBA" id="ARBA00023136"/>
    </source>
</evidence>
<evidence type="ECO:0000256" key="9">
    <source>
        <dbReference type="ARBA" id="ARBA00022982"/>
    </source>
</evidence>
<dbReference type="AlphaFoldDB" id="U5EN41"/>
<dbReference type="PANTHER" id="PTHR15223:SF1">
    <property type="entry name" value="NADH DEHYDROGENASE [UBIQUINONE] 1 BETA SUBCOMPLEX SUBUNIT 2, MITOCHONDRIAL"/>
    <property type="match status" value="1"/>
</dbReference>
<comment type="function">
    <text evidence="1">Accessory subunit of the mitochondrial membrane respiratory chain NADH dehydrogenase (Complex I), that is believed not to be involved in catalysis. Complex I functions in the transfer of electrons from NADH to the respiratory chain. The immediate electron acceptor for the enzyme is believed to be ubiquinone.</text>
</comment>
<keyword evidence="10" id="KW-0496">Mitochondrion</keyword>
<evidence type="ECO:0000256" key="8">
    <source>
        <dbReference type="ARBA" id="ARBA00022946"/>
    </source>
</evidence>
<evidence type="ECO:0000256" key="7">
    <source>
        <dbReference type="ARBA" id="ARBA00022792"/>
    </source>
</evidence>
<proteinExistence type="evidence at transcript level"/>
<comment type="subcellular location">
    <subcellularLocation>
        <location evidence="2">Mitochondrion inner membrane</location>
        <topology evidence="2">Peripheral membrane protein</topology>
        <orientation evidence="2">Matrix side</orientation>
    </subcellularLocation>
</comment>
<keyword evidence="9" id="KW-0249">Electron transport</keyword>
<evidence type="ECO:0000256" key="2">
    <source>
        <dbReference type="ARBA" id="ARBA00004443"/>
    </source>
</evidence>
<accession>U5EN41</accession>
<organism evidence="12">
    <name type="scientific">Corethrella appendiculata</name>
    <dbReference type="NCBI Taxonomy" id="1370023"/>
    <lineage>
        <taxon>Eukaryota</taxon>
        <taxon>Metazoa</taxon>
        <taxon>Ecdysozoa</taxon>
        <taxon>Arthropoda</taxon>
        <taxon>Hexapoda</taxon>
        <taxon>Insecta</taxon>
        <taxon>Pterygota</taxon>
        <taxon>Neoptera</taxon>
        <taxon>Endopterygota</taxon>
        <taxon>Diptera</taxon>
        <taxon>Nematocera</taxon>
        <taxon>Culicoidea</taxon>
        <taxon>Chaoboridae</taxon>
        <taxon>Corethrella</taxon>
    </lineage>
</organism>
<evidence type="ECO:0000256" key="1">
    <source>
        <dbReference type="ARBA" id="ARBA00003195"/>
    </source>
</evidence>
<keyword evidence="7" id="KW-0999">Mitochondrion inner membrane</keyword>
<evidence type="ECO:0000256" key="6">
    <source>
        <dbReference type="ARBA" id="ARBA00022660"/>
    </source>
</evidence>
<evidence type="ECO:0000256" key="3">
    <source>
        <dbReference type="ARBA" id="ARBA00005923"/>
    </source>
</evidence>
<dbReference type="PANTHER" id="PTHR15223">
    <property type="entry name" value="NADH-UBIQUINONE OXIDOREDUCTASE AGGG SUBUNIT"/>
    <property type="match status" value="1"/>
</dbReference>
<keyword evidence="8" id="KW-0809">Transit peptide</keyword>
<dbReference type="GO" id="GO:0032981">
    <property type="term" value="P:mitochondrial respiratory chain complex I assembly"/>
    <property type="evidence" value="ECO:0007669"/>
    <property type="project" value="TreeGrafter"/>
</dbReference>